<organism evidence="8 9">
    <name type="scientific">Thiobacillus sedimenti</name>
    <dbReference type="NCBI Taxonomy" id="3110231"/>
    <lineage>
        <taxon>Bacteria</taxon>
        <taxon>Pseudomonadati</taxon>
        <taxon>Pseudomonadota</taxon>
        <taxon>Betaproteobacteria</taxon>
        <taxon>Nitrosomonadales</taxon>
        <taxon>Thiobacillaceae</taxon>
        <taxon>Thiobacillus</taxon>
    </lineage>
</organism>
<evidence type="ECO:0000313" key="8">
    <source>
        <dbReference type="EMBL" id="WRS39388.1"/>
    </source>
</evidence>
<dbReference type="InterPro" id="IPR042230">
    <property type="entry name" value="CusF_sf"/>
</dbReference>
<evidence type="ECO:0000313" key="9">
    <source>
        <dbReference type="Proteomes" id="UP001334732"/>
    </source>
</evidence>
<keyword evidence="9" id="KW-1185">Reference proteome</keyword>
<comment type="similarity">
    <text evidence="1">Belongs to the membrane fusion protein (MFP) (TC 8.A.1) family.</text>
</comment>
<dbReference type="Pfam" id="PF19335">
    <property type="entry name" value="HMBD"/>
    <property type="match status" value="1"/>
</dbReference>
<evidence type="ECO:0000256" key="2">
    <source>
        <dbReference type="ARBA" id="ARBA00022448"/>
    </source>
</evidence>
<evidence type="ECO:0000259" key="5">
    <source>
        <dbReference type="Pfam" id="PF25919"/>
    </source>
</evidence>
<dbReference type="EMBL" id="CP141769">
    <property type="protein sequence ID" value="WRS39388.1"/>
    <property type="molecule type" value="Genomic_DNA"/>
</dbReference>
<dbReference type="PANTHER" id="PTHR30097:SF15">
    <property type="entry name" value="CATION EFFLUX SYSTEM PROTEIN CUSB"/>
    <property type="match status" value="1"/>
</dbReference>
<dbReference type="InterPro" id="IPR058792">
    <property type="entry name" value="Beta-barrel_RND_2"/>
</dbReference>
<protein>
    <submittedName>
        <fullName evidence="8">Efflux RND transporter periplasmic adaptor subunit</fullName>
    </submittedName>
</protein>
<feature type="domain" description="Heavy metal binding" evidence="3">
    <location>
        <begin position="54"/>
        <end position="81"/>
    </location>
</feature>
<gene>
    <name evidence="8" type="ORF">VA613_00550</name>
</gene>
<keyword evidence="2" id="KW-0813">Transport</keyword>
<name>A0ABZ1CJ23_9PROT</name>
<feature type="domain" description="CusB-like barrel-sandwich hybrid" evidence="5">
    <location>
        <begin position="131"/>
        <end position="248"/>
    </location>
</feature>
<dbReference type="Pfam" id="PF25869">
    <property type="entry name" value="3HB_CusB"/>
    <property type="match status" value="1"/>
</dbReference>
<dbReference type="Pfam" id="PF25975">
    <property type="entry name" value="CzcB_C"/>
    <property type="match status" value="1"/>
</dbReference>
<feature type="domain" description="CusB-like three alpha-helical bundle" evidence="4">
    <location>
        <begin position="167"/>
        <end position="215"/>
    </location>
</feature>
<dbReference type="Proteomes" id="UP001334732">
    <property type="component" value="Chromosome"/>
</dbReference>
<evidence type="ECO:0000259" key="3">
    <source>
        <dbReference type="Pfam" id="PF19335"/>
    </source>
</evidence>
<dbReference type="NCBIfam" id="TIGR01730">
    <property type="entry name" value="RND_mfp"/>
    <property type="match status" value="1"/>
</dbReference>
<dbReference type="InterPro" id="IPR045800">
    <property type="entry name" value="HMBD"/>
</dbReference>
<dbReference type="InterPro" id="IPR058791">
    <property type="entry name" value="3HB_CusB"/>
</dbReference>
<evidence type="ECO:0000259" key="6">
    <source>
        <dbReference type="Pfam" id="PF25954"/>
    </source>
</evidence>
<feature type="domain" description="CusB-like beta-barrel" evidence="6">
    <location>
        <begin position="252"/>
        <end position="328"/>
    </location>
</feature>
<evidence type="ECO:0000259" key="4">
    <source>
        <dbReference type="Pfam" id="PF25869"/>
    </source>
</evidence>
<dbReference type="Pfam" id="PF25954">
    <property type="entry name" value="Beta-barrel_RND_2"/>
    <property type="match status" value="1"/>
</dbReference>
<dbReference type="Gene3D" id="2.40.50.320">
    <property type="entry name" value="Copper binding periplasmic protein CusF"/>
    <property type="match status" value="1"/>
</dbReference>
<dbReference type="Gene3D" id="2.40.420.20">
    <property type="match status" value="1"/>
</dbReference>
<dbReference type="InterPro" id="IPR058649">
    <property type="entry name" value="CzcB_C"/>
</dbReference>
<evidence type="ECO:0000259" key="7">
    <source>
        <dbReference type="Pfam" id="PF25975"/>
    </source>
</evidence>
<dbReference type="InterPro" id="IPR058790">
    <property type="entry name" value="BSH_CusB"/>
</dbReference>
<dbReference type="Gene3D" id="2.40.30.170">
    <property type="match status" value="1"/>
</dbReference>
<dbReference type="Gene3D" id="6.10.140.730">
    <property type="match status" value="1"/>
</dbReference>
<dbReference type="InterPro" id="IPR051909">
    <property type="entry name" value="MFP_Cation_Efflux"/>
</dbReference>
<accession>A0ABZ1CJ23</accession>
<dbReference type="InterPro" id="IPR021647">
    <property type="entry name" value="CusF_Ec"/>
</dbReference>
<reference evidence="8 9" key="1">
    <citation type="submission" date="2023-12" db="EMBL/GenBank/DDBJ databases">
        <title>Thiobacillus sedimentum sp. nov., a chemolithoautotrophic sulfur-oxidizing bacterium isolated from freshwater sediment.</title>
        <authorList>
            <person name="Luo J."/>
            <person name="Dai C."/>
        </authorList>
    </citation>
    <scope>NUCLEOTIDE SEQUENCE [LARGE SCALE GENOMIC DNA]</scope>
    <source>
        <strain evidence="8 9">SCUT-2</strain>
    </source>
</reference>
<dbReference type="RefSeq" id="WP_324779919.1">
    <property type="nucleotide sequence ID" value="NZ_CP141769.1"/>
</dbReference>
<proteinExistence type="inferred from homology"/>
<evidence type="ECO:0000256" key="1">
    <source>
        <dbReference type="ARBA" id="ARBA00009477"/>
    </source>
</evidence>
<dbReference type="Pfam" id="PF25919">
    <property type="entry name" value="BSH_CusB"/>
    <property type="match status" value="1"/>
</dbReference>
<dbReference type="PANTHER" id="PTHR30097">
    <property type="entry name" value="CATION EFFLUX SYSTEM PROTEIN CUSB"/>
    <property type="match status" value="1"/>
</dbReference>
<feature type="domain" description="CzcB-like C-terminal circularly permuted SH3-like" evidence="7">
    <location>
        <begin position="335"/>
        <end position="395"/>
    </location>
</feature>
<dbReference type="InterPro" id="IPR006143">
    <property type="entry name" value="RND_pump_MFP"/>
</dbReference>
<dbReference type="Pfam" id="PF11604">
    <property type="entry name" value="CusF_Ec"/>
    <property type="match status" value="1"/>
</dbReference>
<sequence>MKPMIKVLGAGVVAGMLLGLGAGGGWWWAQRAAAGKPTAASAPAAAPDGRRVLYWYDPMVPQQHFDKPGKSPFMDMALLPKYADETTGDGGVRIDPAVVQNLGVRLASVERLPLSTRIDASGLIGFDERDVAIVQARTGGFVERVWPLAPGDVVRPGQPLVTLLVPEWAAAQHELLAIRSAGDAALLAAARDRLHLLGMPDDLIRRVEQRGVPQPGYTVGLPRGGLLQSLDVRAGMTVAAGQTLARVNGLGTVWLDVAVPEAYAAWVRPGVRAEVQLAGFPGKPIGGRVSAILPALNDAARSLQVRIELPNPDGRLRPGLSAQVRLVSDLQGNALAVPTEAVIRTGKRALVMVADGNGRFAPVEVTLGPEVGDRTVIASGLEDGQKIVASGQFLIDSEASLSGLMARAGREAAAAPAGVVLHPAEAKIDEIGAGEVTLTHGPFKTLSMPGMTMVFPLARPDLTKGLKAGDHVTVFVRQTDEGLVVERLDKAGARP</sequence>
<dbReference type="SUPFAM" id="SSF111369">
    <property type="entry name" value="HlyD-like secretion proteins"/>
    <property type="match status" value="1"/>
</dbReference>